<evidence type="ECO:0000313" key="3">
    <source>
        <dbReference type="EMBL" id="MEK8126916.1"/>
    </source>
</evidence>
<comment type="subcellular location">
    <subcellularLocation>
        <location evidence="1">Cell membrane</location>
        <topology evidence="1">Multi-pass membrane protein</topology>
    </subcellularLocation>
</comment>
<dbReference type="EMBL" id="JBBPCC010000001">
    <property type="protein sequence ID" value="MEK8126916.1"/>
    <property type="molecule type" value="Genomic_DNA"/>
</dbReference>
<feature type="transmembrane region" description="Helical" evidence="2">
    <location>
        <begin position="34"/>
        <end position="55"/>
    </location>
</feature>
<dbReference type="Proteomes" id="UP001469365">
    <property type="component" value="Unassembled WGS sequence"/>
</dbReference>
<keyword evidence="2" id="KW-1133">Transmembrane helix</keyword>
<dbReference type="PANTHER" id="PTHR23526">
    <property type="entry name" value="INTEGRAL MEMBRANE TRANSPORT PROTEIN-RELATED"/>
    <property type="match status" value="1"/>
</dbReference>
<proteinExistence type="predicted"/>
<feature type="transmembrane region" description="Helical" evidence="2">
    <location>
        <begin position="267"/>
        <end position="286"/>
    </location>
</feature>
<evidence type="ECO:0000313" key="4">
    <source>
        <dbReference type="Proteomes" id="UP001469365"/>
    </source>
</evidence>
<feature type="transmembrane region" description="Helical" evidence="2">
    <location>
        <begin position="120"/>
        <end position="144"/>
    </location>
</feature>
<dbReference type="Pfam" id="PF07690">
    <property type="entry name" value="MFS_1"/>
    <property type="match status" value="1"/>
</dbReference>
<dbReference type="SUPFAM" id="SSF103473">
    <property type="entry name" value="MFS general substrate transporter"/>
    <property type="match status" value="1"/>
</dbReference>
<protein>
    <submittedName>
        <fullName evidence="3">MFS transporter</fullName>
    </submittedName>
</protein>
<feature type="transmembrane region" description="Helical" evidence="2">
    <location>
        <begin position="67"/>
        <end position="87"/>
    </location>
</feature>
<comment type="caution">
    <text evidence="3">The sequence shown here is derived from an EMBL/GenBank/DDBJ whole genome shotgun (WGS) entry which is preliminary data.</text>
</comment>
<dbReference type="Gene3D" id="1.20.1250.20">
    <property type="entry name" value="MFS general substrate transporter like domains"/>
    <property type="match status" value="1"/>
</dbReference>
<evidence type="ECO:0000256" key="2">
    <source>
        <dbReference type="SAM" id="Phobius"/>
    </source>
</evidence>
<reference evidence="3 4" key="1">
    <citation type="submission" date="2024-04" db="EMBL/GenBank/DDBJ databases">
        <title>draft genome sequnece of Paenibacillus filicis.</title>
        <authorList>
            <person name="Kim D.-U."/>
        </authorList>
    </citation>
    <scope>NUCLEOTIDE SEQUENCE [LARGE SCALE GENOMIC DNA]</scope>
    <source>
        <strain evidence="3 4">KACC14197</strain>
    </source>
</reference>
<dbReference type="PANTHER" id="PTHR23526:SF2">
    <property type="entry name" value="MAJOR FACILITATOR SUPERFAMILY (MFS) PROFILE DOMAIN-CONTAINING PROTEIN"/>
    <property type="match status" value="1"/>
</dbReference>
<keyword evidence="2" id="KW-0812">Transmembrane</keyword>
<feature type="transmembrane region" description="Helical" evidence="2">
    <location>
        <begin position="94"/>
        <end position="114"/>
    </location>
</feature>
<accession>A0ABU9DF72</accession>
<dbReference type="RefSeq" id="WP_341413960.1">
    <property type="nucleotide sequence ID" value="NZ_JBBPCC010000001.1"/>
</dbReference>
<organism evidence="3 4">
    <name type="scientific">Paenibacillus filicis</name>
    <dbReference type="NCBI Taxonomy" id="669464"/>
    <lineage>
        <taxon>Bacteria</taxon>
        <taxon>Bacillati</taxon>
        <taxon>Bacillota</taxon>
        <taxon>Bacilli</taxon>
        <taxon>Bacillales</taxon>
        <taxon>Paenibacillaceae</taxon>
        <taxon>Paenibacillus</taxon>
    </lineage>
</organism>
<name>A0ABU9DF72_9BACL</name>
<feature type="transmembrane region" description="Helical" evidence="2">
    <location>
        <begin position="184"/>
        <end position="206"/>
    </location>
</feature>
<sequence>MGSKFGAALTDWLESRRMAIPPDKQLSREAGVSLFIHFCFQFGASMSGVFLTLYLWRLTQSMAINGIYFAVNYMTIAAAFVLGGWLIKRKDRMVVYRIGIAMNAIFYLAVVFAGERVATFYVLFAICNGIASAFYWVGYLTLMYDVSTDRNRIRYLAVNTITFTLGGLIGPALAGFLIRSNDGLQGYTLVFGTACAMFLIASIGSLRIQSKSSHHKTYYLKYTNLLLRKHRRWTKSLLSFFTLGLQQGIMLFLPNILLFRIVGREDIVGYLGVLFAGLSIGAGFFISRFGTEERSRAFILYTSIGFVIGALCLQADISLTTVLIFMIIYSLCSPVQGNTVSSYFYRLIGDLPLRGELRVESIVLREISMNTGRVVSILSFVVISESFGFEWLPWIVLGGALLQFLMYKLIDRDPTACEGEAKVNVAG</sequence>
<keyword evidence="4" id="KW-1185">Reference proteome</keyword>
<gene>
    <name evidence="3" type="ORF">WMW72_03235</name>
</gene>
<dbReference type="InterPro" id="IPR036259">
    <property type="entry name" value="MFS_trans_sf"/>
</dbReference>
<feature type="transmembrane region" description="Helical" evidence="2">
    <location>
        <begin position="156"/>
        <end position="178"/>
    </location>
</feature>
<feature type="transmembrane region" description="Helical" evidence="2">
    <location>
        <begin position="298"/>
        <end position="331"/>
    </location>
</feature>
<feature type="transmembrane region" description="Helical" evidence="2">
    <location>
        <begin position="237"/>
        <end position="261"/>
    </location>
</feature>
<dbReference type="InterPro" id="IPR052528">
    <property type="entry name" value="Sugar_transport-like"/>
</dbReference>
<dbReference type="InterPro" id="IPR011701">
    <property type="entry name" value="MFS"/>
</dbReference>
<keyword evidence="2" id="KW-0472">Membrane</keyword>
<evidence type="ECO:0000256" key="1">
    <source>
        <dbReference type="ARBA" id="ARBA00004651"/>
    </source>
</evidence>